<evidence type="ECO:0000256" key="2">
    <source>
        <dbReference type="ARBA" id="ARBA00023136"/>
    </source>
</evidence>
<dbReference type="CDD" id="cd07185">
    <property type="entry name" value="OmpA_C-like"/>
    <property type="match status" value="1"/>
</dbReference>
<evidence type="ECO:0000256" key="5">
    <source>
        <dbReference type="SAM" id="SignalP"/>
    </source>
</evidence>
<dbReference type="InterPro" id="IPR006665">
    <property type="entry name" value="OmpA-like"/>
</dbReference>
<keyword evidence="5" id="KW-0732">Signal</keyword>
<keyword evidence="8" id="KW-1185">Reference proteome</keyword>
<dbReference type="InterPro" id="IPR006664">
    <property type="entry name" value="OMP_bac"/>
</dbReference>
<dbReference type="PROSITE" id="PS51123">
    <property type="entry name" value="OMPA_2"/>
    <property type="match status" value="1"/>
</dbReference>
<dbReference type="EMBL" id="SNYI01000003">
    <property type="protein sequence ID" value="TDQ29098.1"/>
    <property type="molecule type" value="Genomic_DNA"/>
</dbReference>
<name>A0A4R6TGC6_9FLAO</name>
<dbReference type="PANTHER" id="PTHR30329:SF21">
    <property type="entry name" value="LIPOPROTEIN YIAD-RELATED"/>
    <property type="match status" value="1"/>
</dbReference>
<dbReference type="Gene3D" id="3.30.1330.60">
    <property type="entry name" value="OmpA-like domain"/>
    <property type="match status" value="1"/>
</dbReference>
<feature type="domain" description="OmpA-like" evidence="6">
    <location>
        <begin position="251"/>
        <end position="366"/>
    </location>
</feature>
<dbReference type="Pfam" id="PF00691">
    <property type="entry name" value="OmpA"/>
    <property type="match status" value="1"/>
</dbReference>
<evidence type="ECO:0000259" key="6">
    <source>
        <dbReference type="PROSITE" id="PS51123"/>
    </source>
</evidence>
<reference evidence="7 8" key="1">
    <citation type="submission" date="2019-03" db="EMBL/GenBank/DDBJ databases">
        <title>Genomic Encyclopedia of Archaeal and Bacterial Type Strains, Phase II (KMG-II): from individual species to whole genera.</title>
        <authorList>
            <person name="Goeker M."/>
        </authorList>
    </citation>
    <scope>NUCLEOTIDE SEQUENCE [LARGE SCALE GENOMIC DNA]</scope>
    <source>
        <strain evidence="7 8">DSM 18435</strain>
    </source>
</reference>
<feature type="chain" id="PRO_5020197063" evidence="5">
    <location>
        <begin position="23"/>
        <end position="372"/>
    </location>
</feature>
<dbReference type="AlphaFoldDB" id="A0A4R6TGC6"/>
<dbReference type="PRINTS" id="PR01023">
    <property type="entry name" value="NAFLGMOTY"/>
</dbReference>
<dbReference type="Gene3D" id="2.60.120.260">
    <property type="entry name" value="Galactose-binding domain-like"/>
    <property type="match status" value="1"/>
</dbReference>
<dbReference type="PANTHER" id="PTHR30329">
    <property type="entry name" value="STATOR ELEMENT OF FLAGELLAR MOTOR COMPLEX"/>
    <property type="match status" value="1"/>
</dbReference>
<evidence type="ECO:0000313" key="7">
    <source>
        <dbReference type="EMBL" id="TDQ29098.1"/>
    </source>
</evidence>
<evidence type="ECO:0000256" key="3">
    <source>
        <dbReference type="ARBA" id="ARBA00023237"/>
    </source>
</evidence>
<protein>
    <submittedName>
        <fullName evidence="7">OmpA family protein</fullName>
    </submittedName>
</protein>
<comment type="subcellular location">
    <subcellularLocation>
        <location evidence="1">Cell outer membrane</location>
    </subcellularLocation>
</comment>
<comment type="caution">
    <text evidence="7">The sequence shown here is derived from an EMBL/GenBank/DDBJ whole genome shotgun (WGS) entry which is preliminary data.</text>
</comment>
<dbReference type="OrthoDB" id="9782229at2"/>
<proteinExistence type="predicted"/>
<gene>
    <name evidence="7" type="ORF">CLV82_2549</name>
</gene>
<dbReference type="RefSeq" id="WP_133644689.1">
    <property type="nucleotide sequence ID" value="NZ_SNYI01000003.1"/>
</dbReference>
<dbReference type="GO" id="GO:0009279">
    <property type="term" value="C:cell outer membrane"/>
    <property type="evidence" value="ECO:0007669"/>
    <property type="project" value="UniProtKB-SubCell"/>
</dbReference>
<evidence type="ECO:0000256" key="1">
    <source>
        <dbReference type="ARBA" id="ARBA00004442"/>
    </source>
</evidence>
<dbReference type="InterPro" id="IPR036737">
    <property type="entry name" value="OmpA-like_sf"/>
</dbReference>
<dbReference type="Proteomes" id="UP000295468">
    <property type="component" value="Unassembled WGS sequence"/>
</dbReference>
<dbReference type="InterPro" id="IPR050330">
    <property type="entry name" value="Bact_OuterMem_StrucFunc"/>
</dbReference>
<accession>A0A4R6TGC6</accession>
<dbReference type="PRINTS" id="PR01021">
    <property type="entry name" value="OMPADOMAIN"/>
</dbReference>
<keyword evidence="2 4" id="KW-0472">Membrane</keyword>
<keyword evidence="3" id="KW-0998">Cell outer membrane</keyword>
<evidence type="ECO:0000313" key="8">
    <source>
        <dbReference type="Proteomes" id="UP000295468"/>
    </source>
</evidence>
<organism evidence="7 8">
    <name type="scientific">Zeaxanthinibacter enoshimensis</name>
    <dbReference type="NCBI Taxonomy" id="392009"/>
    <lineage>
        <taxon>Bacteria</taxon>
        <taxon>Pseudomonadati</taxon>
        <taxon>Bacteroidota</taxon>
        <taxon>Flavobacteriia</taxon>
        <taxon>Flavobacteriales</taxon>
        <taxon>Flavobacteriaceae</taxon>
        <taxon>Zeaxanthinibacter</taxon>
    </lineage>
</organism>
<feature type="signal peptide" evidence="5">
    <location>
        <begin position="1"/>
        <end position="22"/>
    </location>
</feature>
<dbReference type="SUPFAM" id="SSF103088">
    <property type="entry name" value="OmpA-like"/>
    <property type="match status" value="1"/>
</dbReference>
<evidence type="ECO:0000256" key="4">
    <source>
        <dbReference type="PROSITE-ProRule" id="PRU00473"/>
    </source>
</evidence>
<sequence length="372" mass="42483">MQLNQNKTFLFTFLCFSFCLSAQNLVQNPSFEKYHSCPERLGNFHADVLGWSVPTDGSTDYFNGCSEVMGTPVNFNGKQGADFGKGYAGLYLYAPNDYREYIQAALTEALVEGVTYRVSFYVSLAERSDFAVKDFDLCFSVNPITAKTSKVLSKMHLYRDVENTYTFLEIKHSGYFSDTRDWHLIQGEFVAGGDERYLTIGNLKSNKRTRIHHRKKRAKQGAYYYLDMVKLEMADKEFRPEARNNTENYVVGESRIFRDVLFNFDKYALSQAAETELLQLYNFLQEEPGLKVVIKGHTDNIGTAEYNLALSQKRCAVVADYLQSLGLSGERIEWSGKGGAHPIADNKTEAGRKRNRRVEFMLVDKPRVNQVQ</sequence>